<keyword evidence="2" id="KW-1185">Reference proteome</keyword>
<reference evidence="1 2" key="1">
    <citation type="journal article" date="2022" name="Nat. Ecol. Evol.">
        <title>A masculinizing supergene underlies an exaggerated male reproductive morph in a spider.</title>
        <authorList>
            <person name="Hendrickx F."/>
            <person name="De Corte Z."/>
            <person name="Sonet G."/>
            <person name="Van Belleghem S.M."/>
            <person name="Kostlbacher S."/>
            <person name="Vangestel C."/>
        </authorList>
    </citation>
    <scope>NUCLEOTIDE SEQUENCE [LARGE SCALE GENOMIC DNA]</scope>
    <source>
        <strain evidence="1">W744_W776</strain>
    </source>
</reference>
<gene>
    <name evidence="1" type="ORF">JTE90_006906</name>
</gene>
<dbReference type="AlphaFoldDB" id="A0AAV6VPW6"/>
<name>A0AAV6VPW6_9ARAC</name>
<proteinExistence type="predicted"/>
<comment type="caution">
    <text evidence="1">The sequence shown here is derived from an EMBL/GenBank/DDBJ whole genome shotgun (WGS) entry which is preliminary data.</text>
</comment>
<evidence type="ECO:0000313" key="2">
    <source>
        <dbReference type="Proteomes" id="UP000827092"/>
    </source>
</evidence>
<organism evidence="1 2">
    <name type="scientific">Oedothorax gibbosus</name>
    <dbReference type="NCBI Taxonomy" id="931172"/>
    <lineage>
        <taxon>Eukaryota</taxon>
        <taxon>Metazoa</taxon>
        <taxon>Ecdysozoa</taxon>
        <taxon>Arthropoda</taxon>
        <taxon>Chelicerata</taxon>
        <taxon>Arachnida</taxon>
        <taxon>Araneae</taxon>
        <taxon>Araneomorphae</taxon>
        <taxon>Entelegynae</taxon>
        <taxon>Araneoidea</taxon>
        <taxon>Linyphiidae</taxon>
        <taxon>Erigoninae</taxon>
        <taxon>Oedothorax</taxon>
    </lineage>
</organism>
<accession>A0AAV6VPW6</accession>
<protein>
    <submittedName>
        <fullName evidence="1">Uncharacterized protein</fullName>
    </submittedName>
</protein>
<dbReference type="EMBL" id="JAFNEN010000043">
    <property type="protein sequence ID" value="KAG8198155.1"/>
    <property type="molecule type" value="Genomic_DNA"/>
</dbReference>
<dbReference type="Proteomes" id="UP000827092">
    <property type="component" value="Unassembled WGS sequence"/>
</dbReference>
<sequence>MIIHLETFFCSNRSNVSSVQARFIPADDLLPLGIPSARVTTDKSVFSPRPLLVALPSRSLQLDNPGKNTPPDCP</sequence>
<evidence type="ECO:0000313" key="1">
    <source>
        <dbReference type="EMBL" id="KAG8198155.1"/>
    </source>
</evidence>